<keyword evidence="1" id="KW-0812">Transmembrane</keyword>
<proteinExistence type="predicted"/>
<dbReference type="AlphaFoldDB" id="X7EE29"/>
<keyword evidence="1" id="KW-0472">Membrane</keyword>
<dbReference type="Proteomes" id="UP000022447">
    <property type="component" value="Unassembled WGS sequence"/>
</dbReference>
<keyword evidence="1" id="KW-1133">Transmembrane helix</keyword>
<reference evidence="2 3" key="1">
    <citation type="submission" date="2014-01" db="EMBL/GenBank/DDBJ databases">
        <title>Roseivivax halodurans JCM 10272 Genome Sequencing.</title>
        <authorList>
            <person name="Lai Q."/>
            <person name="Li G."/>
            <person name="Shao Z."/>
        </authorList>
    </citation>
    <scope>NUCLEOTIDE SEQUENCE [LARGE SCALE GENOMIC DNA]</scope>
    <source>
        <strain evidence="2 3">JCM 10272</strain>
    </source>
</reference>
<gene>
    <name evidence="2" type="ORF">OCH239_04925</name>
</gene>
<dbReference type="RefSeq" id="WP_037263406.1">
    <property type="nucleotide sequence ID" value="NZ_JALZ01000013.1"/>
</dbReference>
<sequence>MQDDTEGEVLAVVRASAARRVVGVGAVAALGVLLVALALSQPLGFAWRLGLLAMAAVALWGARQMQIATRAVLELTRAELRERGGETLARIDEVARVDRSAFAMKPSNGFVLTLDRRRERAWRPGLWWRLGRRVAVGGVTSGSQTRPMADIIAALTAER</sequence>
<dbReference type="eggNOG" id="ENOG5032RXY">
    <property type="taxonomic scope" value="Bacteria"/>
</dbReference>
<evidence type="ECO:0000256" key="1">
    <source>
        <dbReference type="SAM" id="Phobius"/>
    </source>
</evidence>
<feature type="transmembrane region" description="Helical" evidence="1">
    <location>
        <begin position="21"/>
        <end position="39"/>
    </location>
</feature>
<comment type="caution">
    <text evidence="2">The sequence shown here is derived from an EMBL/GenBank/DDBJ whole genome shotgun (WGS) entry which is preliminary data.</text>
</comment>
<keyword evidence="3" id="KW-1185">Reference proteome</keyword>
<evidence type="ECO:0000313" key="3">
    <source>
        <dbReference type="Proteomes" id="UP000022447"/>
    </source>
</evidence>
<feature type="transmembrane region" description="Helical" evidence="1">
    <location>
        <begin position="45"/>
        <end position="62"/>
    </location>
</feature>
<accession>X7EE29</accession>
<name>X7EE29_9RHOB</name>
<organism evidence="2 3">
    <name type="scientific">Roseivivax halodurans JCM 10272</name>
    <dbReference type="NCBI Taxonomy" id="1449350"/>
    <lineage>
        <taxon>Bacteria</taxon>
        <taxon>Pseudomonadati</taxon>
        <taxon>Pseudomonadota</taxon>
        <taxon>Alphaproteobacteria</taxon>
        <taxon>Rhodobacterales</taxon>
        <taxon>Roseobacteraceae</taxon>
        <taxon>Roseivivax</taxon>
    </lineage>
</organism>
<dbReference type="EMBL" id="JALZ01000013">
    <property type="protein sequence ID" value="ETX14197.1"/>
    <property type="molecule type" value="Genomic_DNA"/>
</dbReference>
<dbReference type="STRING" id="1449350.OCH239_04925"/>
<evidence type="ECO:0000313" key="2">
    <source>
        <dbReference type="EMBL" id="ETX14197.1"/>
    </source>
</evidence>
<dbReference type="PATRIC" id="fig|1449350.3.peg.2683"/>
<protein>
    <submittedName>
        <fullName evidence="2">Uncharacterized protein</fullName>
    </submittedName>
</protein>
<dbReference type="OrthoDB" id="7862519at2"/>